<keyword evidence="3" id="KW-0479">Metal-binding</keyword>
<dbReference type="GO" id="GO:0006308">
    <property type="term" value="P:DNA catabolic process"/>
    <property type="evidence" value="ECO:0007669"/>
    <property type="project" value="TreeGrafter"/>
</dbReference>
<dbReference type="RefSeq" id="XP_015590940.1">
    <property type="nucleotide sequence ID" value="XM_015735454.1"/>
</dbReference>
<evidence type="ECO:0000256" key="6">
    <source>
        <dbReference type="ARBA" id="ARBA00022842"/>
    </source>
</evidence>
<dbReference type="GO" id="GO:0003676">
    <property type="term" value="F:nucleic acid binding"/>
    <property type="evidence" value="ECO:0007669"/>
    <property type="project" value="InterPro"/>
</dbReference>
<dbReference type="GO" id="GO:0046872">
    <property type="term" value="F:metal ion binding"/>
    <property type="evidence" value="ECO:0007669"/>
    <property type="project" value="UniProtKB-KW"/>
</dbReference>
<evidence type="ECO:0000313" key="8">
    <source>
        <dbReference type="Proteomes" id="UP000694920"/>
    </source>
</evidence>
<dbReference type="AlphaFoldDB" id="A0AAJ7BQ92"/>
<keyword evidence="4" id="KW-0378">Hydrolase</keyword>
<dbReference type="SUPFAM" id="SSF53098">
    <property type="entry name" value="Ribonuclease H-like"/>
    <property type="match status" value="1"/>
</dbReference>
<keyword evidence="5" id="KW-0269">Exonuclease</keyword>
<dbReference type="InterPro" id="IPR040393">
    <property type="entry name" value="TREX1/2"/>
</dbReference>
<dbReference type="Proteomes" id="UP000694920">
    <property type="component" value="Unplaced"/>
</dbReference>
<proteinExistence type="predicted"/>
<keyword evidence="6" id="KW-0460">Magnesium</keyword>
<feature type="domain" description="PML C-terminal" evidence="7">
    <location>
        <begin position="189"/>
        <end position="248"/>
    </location>
</feature>
<name>A0AAJ7BQ92_CEPCN</name>
<keyword evidence="8" id="KW-1185">Reference proteome</keyword>
<dbReference type="GO" id="GO:0008296">
    <property type="term" value="F:3'-5'-DNA exonuclease activity"/>
    <property type="evidence" value="ECO:0007669"/>
    <property type="project" value="TreeGrafter"/>
</dbReference>
<dbReference type="KEGG" id="ccin:107265719"/>
<dbReference type="InterPro" id="IPR057617">
    <property type="entry name" value="PML_C"/>
</dbReference>
<evidence type="ECO:0000256" key="3">
    <source>
        <dbReference type="ARBA" id="ARBA00022723"/>
    </source>
</evidence>
<dbReference type="PANTHER" id="PTHR13058">
    <property type="entry name" value="THREE PRIME REPAIR EXONUCLEASE 1, 2"/>
    <property type="match status" value="1"/>
</dbReference>
<protein>
    <submittedName>
        <fullName evidence="9">Uncharacterized protein LOC107265719</fullName>
    </submittedName>
</protein>
<evidence type="ECO:0000256" key="5">
    <source>
        <dbReference type="ARBA" id="ARBA00022839"/>
    </source>
</evidence>
<dbReference type="GeneID" id="107265719"/>
<evidence type="ECO:0000313" key="9">
    <source>
        <dbReference type="RefSeq" id="XP_015590940.1"/>
    </source>
</evidence>
<evidence type="ECO:0000256" key="1">
    <source>
        <dbReference type="ARBA" id="ARBA00001946"/>
    </source>
</evidence>
<dbReference type="Gene3D" id="3.30.420.10">
    <property type="entry name" value="Ribonuclease H-like superfamily/Ribonuclease H"/>
    <property type="match status" value="1"/>
</dbReference>
<reference evidence="9" key="1">
    <citation type="submission" date="2025-08" db="UniProtKB">
        <authorList>
            <consortium name="RefSeq"/>
        </authorList>
    </citation>
    <scope>IDENTIFICATION</scope>
</reference>
<evidence type="ECO:0000259" key="7">
    <source>
        <dbReference type="Pfam" id="PF25244"/>
    </source>
</evidence>
<keyword evidence="2" id="KW-0540">Nuclease</keyword>
<organism evidence="8 9">
    <name type="scientific">Cephus cinctus</name>
    <name type="common">Wheat stem sawfly</name>
    <dbReference type="NCBI Taxonomy" id="211228"/>
    <lineage>
        <taxon>Eukaryota</taxon>
        <taxon>Metazoa</taxon>
        <taxon>Ecdysozoa</taxon>
        <taxon>Arthropoda</taxon>
        <taxon>Hexapoda</taxon>
        <taxon>Insecta</taxon>
        <taxon>Pterygota</taxon>
        <taxon>Neoptera</taxon>
        <taxon>Endopterygota</taxon>
        <taxon>Hymenoptera</taxon>
        <taxon>Cephoidea</taxon>
        <taxon>Cephidae</taxon>
        <taxon>Cephus</taxon>
    </lineage>
</organism>
<dbReference type="InterPro" id="IPR012337">
    <property type="entry name" value="RNaseH-like_sf"/>
</dbReference>
<sequence length="251" mass="27549">MPKNLKITITFENYHIVKGLRVQNGELYINDQRLETAPPRAVMNNFINFLRPGPVTLIAHNGNRFDFLMLLAEVSQLGLMQEFRAVVCGLMDTLPFLKKKLPERLKTKQSFSQSILAKDLVGADAAVGAHNAIADVRMLEMVLQNIGVTASELNTHCQAVTLQSKITADSETARTKLNRCTLDCLKGNVSTGMLTKMARANITLSKLKNIFADGAEGGIKMLLGIDVNGRPRVTKNQKITQAVVNALKSST</sequence>
<dbReference type="Pfam" id="PF25244">
    <property type="entry name" value="PML_C"/>
    <property type="match status" value="1"/>
</dbReference>
<evidence type="ECO:0000256" key="4">
    <source>
        <dbReference type="ARBA" id="ARBA00022801"/>
    </source>
</evidence>
<gene>
    <name evidence="9" type="primary">LOC107265719</name>
</gene>
<comment type="cofactor">
    <cofactor evidence="1">
        <name>Mg(2+)</name>
        <dbReference type="ChEBI" id="CHEBI:18420"/>
    </cofactor>
</comment>
<dbReference type="GO" id="GO:0005737">
    <property type="term" value="C:cytoplasm"/>
    <property type="evidence" value="ECO:0007669"/>
    <property type="project" value="TreeGrafter"/>
</dbReference>
<dbReference type="InterPro" id="IPR036397">
    <property type="entry name" value="RNaseH_sf"/>
</dbReference>
<accession>A0AAJ7BQ92</accession>
<dbReference type="PANTHER" id="PTHR13058:SF22">
    <property type="entry name" value="EXODEOXYRIBONUCLEASE III"/>
    <property type="match status" value="1"/>
</dbReference>
<evidence type="ECO:0000256" key="2">
    <source>
        <dbReference type="ARBA" id="ARBA00022722"/>
    </source>
</evidence>